<protein>
    <submittedName>
        <fullName evidence="2">Uncharacterized protein</fullName>
    </submittedName>
</protein>
<accession>A0A5B7F409</accession>
<gene>
    <name evidence="2" type="ORF">E2C01_034880</name>
</gene>
<sequence length="76" mass="8326">MRKNFHVPHGYFTSSAPHCHRVITDSSRILSACPDSRCLDSGSATPTHNPQKVLHPDRGEDTHIELARIVLSPVAG</sequence>
<evidence type="ECO:0000256" key="1">
    <source>
        <dbReference type="SAM" id="MobiDB-lite"/>
    </source>
</evidence>
<evidence type="ECO:0000313" key="3">
    <source>
        <dbReference type="Proteomes" id="UP000324222"/>
    </source>
</evidence>
<feature type="region of interest" description="Disordered" evidence="1">
    <location>
        <begin position="40"/>
        <end position="59"/>
    </location>
</feature>
<keyword evidence="3" id="KW-1185">Reference proteome</keyword>
<evidence type="ECO:0000313" key="2">
    <source>
        <dbReference type="EMBL" id="MPC41292.1"/>
    </source>
</evidence>
<reference evidence="2 3" key="1">
    <citation type="submission" date="2019-05" db="EMBL/GenBank/DDBJ databases">
        <title>Another draft genome of Portunus trituberculatus and its Hox gene families provides insights of decapod evolution.</title>
        <authorList>
            <person name="Jeong J.-H."/>
            <person name="Song I."/>
            <person name="Kim S."/>
            <person name="Choi T."/>
            <person name="Kim D."/>
            <person name="Ryu S."/>
            <person name="Kim W."/>
        </authorList>
    </citation>
    <scope>NUCLEOTIDE SEQUENCE [LARGE SCALE GENOMIC DNA]</scope>
    <source>
        <tissue evidence="2">Muscle</tissue>
    </source>
</reference>
<dbReference type="Proteomes" id="UP000324222">
    <property type="component" value="Unassembled WGS sequence"/>
</dbReference>
<comment type="caution">
    <text evidence="2">The sequence shown here is derived from an EMBL/GenBank/DDBJ whole genome shotgun (WGS) entry which is preliminary data.</text>
</comment>
<dbReference type="EMBL" id="VSRR010004998">
    <property type="protein sequence ID" value="MPC41292.1"/>
    <property type="molecule type" value="Genomic_DNA"/>
</dbReference>
<organism evidence="2 3">
    <name type="scientific">Portunus trituberculatus</name>
    <name type="common">Swimming crab</name>
    <name type="synonym">Neptunus trituberculatus</name>
    <dbReference type="NCBI Taxonomy" id="210409"/>
    <lineage>
        <taxon>Eukaryota</taxon>
        <taxon>Metazoa</taxon>
        <taxon>Ecdysozoa</taxon>
        <taxon>Arthropoda</taxon>
        <taxon>Crustacea</taxon>
        <taxon>Multicrustacea</taxon>
        <taxon>Malacostraca</taxon>
        <taxon>Eumalacostraca</taxon>
        <taxon>Eucarida</taxon>
        <taxon>Decapoda</taxon>
        <taxon>Pleocyemata</taxon>
        <taxon>Brachyura</taxon>
        <taxon>Eubrachyura</taxon>
        <taxon>Portunoidea</taxon>
        <taxon>Portunidae</taxon>
        <taxon>Portuninae</taxon>
        <taxon>Portunus</taxon>
    </lineage>
</organism>
<name>A0A5B7F409_PORTR</name>
<dbReference type="AlphaFoldDB" id="A0A5B7F409"/>
<proteinExistence type="predicted"/>